<sequence length="165" mass="18442">MVYLPATRHLNGVRLLALDGGGVRGVASLIVLKEIMKRVQQRKGLKEECRPADYFELAAGTSTGGIIGIMLFRLRMTASDAIDQYDIISKEVFSPKIYGWNITRMMPNSLASWINNSKTLVQSSRFDDLSLKRAIDKVVAKYGLDEEDRRLKGDAPLMHPNAGRM</sequence>
<evidence type="ECO:0000256" key="3">
    <source>
        <dbReference type="ARBA" id="ARBA00023098"/>
    </source>
</evidence>
<feature type="short sequence motif" description="GXGXXG" evidence="4">
    <location>
        <begin position="20"/>
        <end position="25"/>
    </location>
</feature>
<dbReference type="GO" id="GO:0016042">
    <property type="term" value="P:lipid catabolic process"/>
    <property type="evidence" value="ECO:0007669"/>
    <property type="project" value="UniProtKB-KW"/>
</dbReference>
<keyword evidence="2" id="KW-0442">Lipid degradation</keyword>
<dbReference type="SUPFAM" id="SSF52151">
    <property type="entry name" value="FabD/lysophospholipase-like"/>
    <property type="match status" value="1"/>
</dbReference>
<evidence type="ECO:0000256" key="1">
    <source>
        <dbReference type="ARBA" id="ARBA00022801"/>
    </source>
</evidence>
<feature type="short sequence motif" description="GXSXG" evidence="4">
    <location>
        <begin position="60"/>
        <end position="64"/>
    </location>
</feature>
<name>A0A2K0U6C8_TRIHA</name>
<evidence type="ECO:0000256" key="2">
    <source>
        <dbReference type="ARBA" id="ARBA00022963"/>
    </source>
</evidence>
<keyword evidence="1" id="KW-0378">Hydrolase</keyword>
<evidence type="ECO:0000313" key="7">
    <source>
        <dbReference type="Proteomes" id="UP000236290"/>
    </source>
</evidence>
<protein>
    <recommendedName>
        <fullName evidence="5">PNPLA domain-containing protein</fullName>
    </recommendedName>
</protein>
<dbReference type="GO" id="GO:0019369">
    <property type="term" value="P:arachidonate metabolic process"/>
    <property type="evidence" value="ECO:0007669"/>
    <property type="project" value="TreeGrafter"/>
</dbReference>
<dbReference type="GO" id="GO:0047499">
    <property type="term" value="F:calcium-independent phospholipase A2 activity"/>
    <property type="evidence" value="ECO:0007669"/>
    <property type="project" value="TreeGrafter"/>
</dbReference>
<organism evidence="6 7">
    <name type="scientific">Trichoderma harzianum</name>
    <name type="common">Hypocrea lixii</name>
    <dbReference type="NCBI Taxonomy" id="5544"/>
    <lineage>
        <taxon>Eukaryota</taxon>
        <taxon>Fungi</taxon>
        <taxon>Dikarya</taxon>
        <taxon>Ascomycota</taxon>
        <taxon>Pezizomycotina</taxon>
        <taxon>Sordariomycetes</taxon>
        <taxon>Hypocreomycetidae</taxon>
        <taxon>Hypocreales</taxon>
        <taxon>Hypocreaceae</taxon>
        <taxon>Trichoderma</taxon>
    </lineage>
</organism>
<dbReference type="AlphaFoldDB" id="A0A2K0U6C8"/>
<evidence type="ECO:0000256" key="4">
    <source>
        <dbReference type="PROSITE-ProRule" id="PRU01161"/>
    </source>
</evidence>
<keyword evidence="3" id="KW-0443">Lipid metabolism</keyword>
<proteinExistence type="predicted"/>
<dbReference type="PANTHER" id="PTHR24185">
    <property type="entry name" value="CALCIUM-INDEPENDENT PHOSPHOLIPASE A2-GAMMA"/>
    <property type="match status" value="1"/>
</dbReference>
<dbReference type="PANTHER" id="PTHR24185:SF1">
    <property type="entry name" value="CALCIUM-INDEPENDENT PHOSPHOLIPASE A2-GAMMA"/>
    <property type="match status" value="1"/>
</dbReference>
<dbReference type="Proteomes" id="UP000236290">
    <property type="component" value="Unassembled WGS sequence"/>
</dbReference>
<dbReference type="GO" id="GO:0046486">
    <property type="term" value="P:glycerolipid metabolic process"/>
    <property type="evidence" value="ECO:0007669"/>
    <property type="project" value="UniProtKB-ARBA"/>
</dbReference>
<dbReference type="InterPro" id="IPR002641">
    <property type="entry name" value="PNPLA_dom"/>
</dbReference>
<comment type="caution">
    <text evidence="6">The sequence shown here is derived from an EMBL/GenBank/DDBJ whole genome shotgun (WGS) entry which is preliminary data.</text>
</comment>
<gene>
    <name evidence="6" type="ORF">THARTR1_06027</name>
</gene>
<evidence type="ECO:0000313" key="6">
    <source>
        <dbReference type="EMBL" id="PNP53333.1"/>
    </source>
</evidence>
<dbReference type="OrthoDB" id="1658288at2759"/>
<feature type="domain" description="PNPLA" evidence="5">
    <location>
        <begin position="16"/>
        <end position="165"/>
    </location>
</feature>
<dbReference type="EMBL" id="MTYI01000080">
    <property type="protein sequence ID" value="PNP53333.1"/>
    <property type="molecule type" value="Genomic_DNA"/>
</dbReference>
<dbReference type="PROSITE" id="PS51635">
    <property type="entry name" value="PNPLA"/>
    <property type="match status" value="1"/>
</dbReference>
<accession>A0A2K0U6C8</accession>
<reference evidence="6 7" key="1">
    <citation type="submission" date="2017-02" db="EMBL/GenBank/DDBJ databases">
        <title>Genomes of Trichoderma spp. with biocontrol activity.</title>
        <authorList>
            <person name="Gardiner D."/>
            <person name="Kazan K."/>
            <person name="Vos C."/>
            <person name="Harvey P."/>
        </authorList>
    </citation>
    <scope>NUCLEOTIDE SEQUENCE [LARGE SCALE GENOMIC DNA]</scope>
    <source>
        <strain evidence="6 7">Tr1</strain>
    </source>
</reference>
<comment type="caution">
    <text evidence="4">Lacks conserved residue(s) required for the propagation of feature annotation.</text>
</comment>
<dbReference type="GO" id="GO:0016020">
    <property type="term" value="C:membrane"/>
    <property type="evidence" value="ECO:0007669"/>
    <property type="project" value="TreeGrafter"/>
</dbReference>
<dbReference type="Gene3D" id="3.40.1090.10">
    <property type="entry name" value="Cytosolic phospholipase A2 catalytic domain"/>
    <property type="match status" value="1"/>
</dbReference>
<dbReference type="InterPro" id="IPR016035">
    <property type="entry name" value="Acyl_Trfase/lysoPLipase"/>
</dbReference>
<dbReference type="Pfam" id="PF01734">
    <property type="entry name" value="Patatin"/>
    <property type="match status" value="1"/>
</dbReference>
<evidence type="ECO:0000259" key="5">
    <source>
        <dbReference type="PROSITE" id="PS51635"/>
    </source>
</evidence>